<dbReference type="InterPro" id="IPR002110">
    <property type="entry name" value="Ankyrin_rpt"/>
</dbReference>
<dbReference type="Pfam" id="PF13637">
    <property type="entry name" value="Ank_4"/>
    <property type="match status" value="1"/>
</dbReference>
<dbReference type="PANTHER" id="PTHR24197:SF44">
    <property type="entry name" value="ANKYRIN REPEAT DOMAIN-CONTAINING PROTEIN 54"/>
    <property type="match status" value="1"/>
</dbReference>
<dbReference type="EMBL" id="CAKKLH010000309">
    <property type="protein sequence ID" value="CAH0110981.1"/>
    <property type="molecule type" value="Genomic_DNA"/>
</dbReference>
<evidence type="ECO:0000256" key="4">
    <source>
        <dbReference type="ARBA" id="ARBA00039237"/>
    </source>
</evidence>
<evidence type="ECO:0000256" key="1">
    <source>
        <dbReference type="ARBA" id="ARBA00022737"/>
    </source>
</evidence>
<evidence type="ECO:0000256" key="2">
    <source>
        <dbReference type="ARBA" id="ARBA00023043"/>
    </source>
</evidence>
<keyword evidence="2" id="KW-0040">ANK repeat</keyword>
<keyword evidence="6" id="KW-1185">Reference proteome</keyword>
<sequence length="578" mass="65711">MTSSTDVFDQFYQAVNKGSLAELYEIRNRCWKSITIEFIIGLYFNNETENSLQVAVRCGHYDVVEFLVHQLKYHVTHSVCPHGRKLAKAVTSNKCPFSWDKLDYTKALPSFDLPSPIVSIIRDISSQVSIIKLVEYLVDVANDESFWLEFVLDSFVTSSITRQEKIVALELMGAAFIFKQILHTRRKSLCKNKKNSCETVPWRGLQCWKAAMIYRHSTIDEPIPKIPYVFSEIARSAFGDTVEFMTMEELELLESTLHGSNKDWHLLCGPLVVQALLVSKRIFSQNDSTGQSGGPNSFHLDNLLHYGLYCKFHQQYSRAINVSLLILEHSKSFTPNSSPKCVKMFAETFDLMLVCLKRRQPPNSILKQELSSANLLAAAKFGIEIFTNMLPVPPVTLPNRQLFDIIERTYFFISNWLPRLDKQETEQLTEFLKRYIHRYNENSGVTSLLHVAIEMVDYHGGLSPFSTRQAVSIIKLLLEAGANPNATDKNGKTPLHFLAEKYSQDETSEFYFIIFQALLDAGGYLDQAAPNGKTVLCMLKDQRTPHPTLGYPFDPFLDSLIDPESPFSSKTTTTSKSI</sequence>
<dbReference type="PANTHER" id="PTHR24197">
    <property type="entry name" value="ANKYRIN REPEAT DOMAIN-CONTAINING PROTEIN 61"/>
    <property type="match status" value="1"/>
</dbReference>
<dbReference type="InterPro" id="IPR036770">
    <property type="entry name" value="Ankyrin_rpt-contain_sf"/>
</dbReference>
<evidence type="ECO:0000313" key="6">
    <source>
        <dbReference type="Proteomes" id="UP000789390"/>
    </source>
</evidence>
<dbReference type="Gene3D" id="1.25.40.20">
    <property type="entry name" value="Ankyrin repeat-containing domain"/>
    <property type="match status" value="1"/>
</dbReference>
<evidence type="ECO:0000256" key="3">
    <source>
        <dbReference type="ARBA" id="ARBA00037385"/>
    </source>
</evidence>
<dbReference type="SMART" id="SM00248">
    <property type="entry name" value="ANK"/>
    <property type="match status" value="3"/>
</dbReference>
<reference evidence="5" key="1">
    <citation type="submission" date="2021-11" db="EMBL/GenBank/DDBJ databases">
        <authorList>
            <person name="Schell T."/>
        </authorList>
    </citation>
    <scope>NUCLEOTIDE SEQUENCE</scope>
    <source>
        <strain evidence="5">M5</strain>
    </source>
</reference>
<dbReference type="SUPFAM" id="SSF48403">
    <property type="entry name" value="Ankyrin repeat"/>
    <property type="match status" value="1"/>
</dbReference>
<accession>A0A8J2S1D1</accession>
<dbReference type="AlphaFoldDB" id="A0A8J2S1D1"/>
<dbReference type="OrthoDB" id="539213at2759"/>
<keyword evidence="1" id="KW-0677">Repeat</keyword>
<name>A0A8J2S1D1_9CRUS</name>
<comment type="caution">
    <text evidence="5">The sequence shown here is derived from an EMBL/GenBank/DDBJ whole genome shotgun (WGS) entry which is preliminary data.</text>
</comment>
<comment type="function">
    <text evidence="3">Plays an important role in regulating intracellular signaling events associated with erythroid terminal differentiation.</text>
</comment>
<gene>
    <name evidence="5" type="ORF">DGAL_LOCUS14590</name>
</gene>
<evidence type="ECO:0000313" key="5">
    <source>
        <dbReference type="EMBL" id="CAH0110981.1"/>
    </source>
</evidence>
<dbReference type="Proteomes" id="UP000789390">
    <property type="component" value="Unassembled WGS sequence"/>
</dbReference>
<organism evidence="5 6">
    <name type="scientific">Daphnia galeata</name>
    <dbReference type="NCBI Taxonomy" id="27404"/>
    <lineage>
        <taxon>Eukaryota</taxon>
        <taxon>Metazoa</taxon>
        <taxon>Ecdysozoa</taxon>
        <taxon>Arthropoda</taxon>
        <taxon>Crustacea</taxon>
        <taxon>Branchiopoda</taxon>
        <taxon>Diplostraca</taxon>
        <taxon>Cladocera</taxon>
        <taxon>Anomopoda</taxon>
        <taxon>Daphniidae</taxon>
        <taxon>Daphnia</taxon>
    </lineage>
</organism>
<protein>
    <recommendedName>
        <fullName evidence="4">Ankyrin repeat domain-containing protein 54</fullName>
    </recommendedName>
</protein>
<proteinExistence type="predicted"/>